<evidence type="ECO:0008006" key="11">
    <source>
        <dbReference type="Google" id="ProtNLM"/>
    </source>
</evidence>
<feature type="transmembrane region" description="Helical" evidence="8">
    <location>
        <begin position="48"/>
        <end position="69"/>
    </location>
</feature>
<organism evidence="9 10">
    <name type="scientific">Kwoniella dendrophila CBS 6074</name>
    <dbReference type="NCBI Taxonomy" id="1295534"/>
    <lineage>
        <taxon>Eukaryota</taxon>
        <taxon>Fungi</taxon>
        <taxon>Dikarya</taxon>
        <taxon>Basidiomycota</taxon>
        <taxon>Agaricomycotina</taxon>
        <taxon>Tremellomycetes</taxon>
        <taxon>Tremellales</taxon>
        <taxon>Cryptococcaceae</taxon>
        <taxon>Kwoniella</taxon>
    </lineage>
</organism>
<accession>A0AAX4K7E3</accession>
<dbReference type="InterPro" id="IPR013657">
    <property type="entry name" value="SCL35B1-4/HUT1"/>
</dbReference>
<dbReference type="GO" id="GO:0005789">
    <property type="term" value="C:endoplasmic reticulum membrane"/>
    <property type="evidence" value="ECO:0007669"/>
    <property type="project" value="TreeGrafter"/>
</dbReference>
<dbReference type="Proteomes" id="UP001355207">
    <property type="component" value="Chromosome 11"/>
</dbReference>
<keyword evidence="4 8" id="KW-0812">Transmembrane</keyword>
<evidence type="ECO:0000256" key="7">
    <source>
        <dbReference type="SAM" id="MobiDB-lite"/>
    </source>
</evidence>
<comment type="subcellular location">
    <subcellularLocation>
        <location evidence="1">Endomembrane system</location>
        <topology evidence="1">Multi-pass membrane protein</topology>
    </subcellularLocation>
</comment>
<evidence type="ECO:0000313" key="9">
    <source>
        <dbReference type="EMBL" id="WWC92698.1"/>
    </source>
</evidence>
<evidence type="ECO:0000256" key="3">
    <source>
        <dbReference type="ARBA" id="ARBA00022597"/>
    </source>
</evidence>
<feature type="transmembrane region" description="Helical" evidence="8">
    <location>
        <begin position="89"/>
        <end position="110"/>
    </location>
</feature>
<dbReference type="RefSeq" id="XP_066079460.1">
    <property type="nucleotide sequence ID" value="XM_066223363.1"/>
</dbReference>
<feature type="transmembrane region" description="Helical" evidence="8">
    <location>
        <begin position="144"/>
        <end position="164"/>
    </location>
</feature>
<keyword evidence="5 8" id="KW-1133">Transmembrane helix</keyword>
<keyword evidence="3" id="KW-0762">Sugar transport</keyword>
<dbReference type="GeneID" id="91098325"/>
<dbReference type="AlphaFoldDB" id="A0AAX4K7E3"/>
<keyword evidence="2" id="KW-0813">Transport</keyword>
<evidence type="ECO:0000256" key="8">
    <source>
        <dbReference type="SAM" id="Phobius"/>
    </source>
</evidence>
<dbReference type="GO" id="GO:0005464">
    <property type="term" value="F:UDP-xylose transmembrane transporter activity"/>
    <property type="evidence" value="ECO:0007669"/>
    <property type="project" value="TreeGrafter"/>
</dbReference>
<feature type="compositionally biased region" description="Low complexity" evidence="7">
    <location>
        <begin position="172"/>
        <end position="183"/>
    </location>
</feature>
<protein>
    <recommendedName>
        <fullName evidence="11">Solute carrier family 35 (UDP-xylose/UDP-N-acetylglucosamine transporter), member B4</fullName>
    </recommendedName>
</protein>
<gene>
    <name evidence="9" type="ORF">L201_007657</name>
</gene>
<evidence type="ECO:0000256" key="4">
    <source>
        <dbReference type="ARBA" id="ARBA00022692"/>
    </source>
</evidence>
<feature type="transmembrane region" description="Helical" evidence="8">
    <location>
        <begin position="18"/>
        <end position="36"/>
    </location>
</feature>
<proteinExistence type="predicted"/>
<dbReference type="PANTHER" id="PTHR10778">
    <property type="entry name" value="SOLUTE CARRIER FAMILY 35 MEMBER B"/>
    <property type="match status" value="1"/>
</dbReference>
<evidence type="ECO:0000256" key="1">
    <source>
        <dbReference type="ARBA" id="ARBA00004127"/>
    </source>
</evidence>
<feature type="region of interest" description="Disordered" evidence="7">
    <location>
        <begin position="398"/>
        <end position="430"/>
    </location>
</feature>
<name>A0AAX4K7E3_9TREE</name>
<dbReference type="Pfam" id="PF08449">
    <property type="entry name" value="UAA"/>
    <property type="match status" value="1"/>
</dbReference>
<reference evidence="9 10" key="1">
    <citation type="submission" date="2024-01" db="EMBL/GenBank/DDBJ databases">
        <title>Comparative genomics of Cryptococcus and Kwoniella reveals pathogenesis evolution and contrasting modes of karyotype evolution via chromosome fusion or intercentromeric recombination.</title>
        <authorList>
            <person name="Coelho M.A."/>
            <person name="David-Palma M."/>
            <person name="Shea T."/>
            <person name="Bowers K."/>
            <person name="McGinley-Smith S."/>
            <person name="Mohammad A.W."/>
            <person name="Gnirke A."/>
            <person name="Yurkov A.M."/>
            <person name="Nowrousian M."/>
            <person name="Sun S."/>
            <person name="Cuomo C.A."/>
            <person name="Heitman J."/>
        </authorList>
    </citation>
    <scope>NUCLEOTIDE SEQUENCE [LARGE SCALE GENOMIC DNA]</scope>
    <source>
        <strain evidence="9 10">CBS 6074</strain>
    </source>
</reference>
<dbReference type="GO" id="GO:0005462">
    <property type="term" value="F:UDP-N-acetylglucosamine transmembrane transporter activity"/>
    <property type="evidence" value="ECO:0007669"/>
    <property type="project" value="TreeGrafter"/>
</dbReference>
<feature type="transmembrane region" description="Helical" evidence="8">
    <location>
        <begin position="116"/>
        <end position="137"/>
    </location>
</feature>
<evidence type="ECO:0000256" key="6">
    <source>
        <dbReference type="ARBA" id="ARBA00023136"/>
    </source>
</evidence>
<feature type="region of interest" description="Disordered" evidence="7">
    <location>
        <begin position="164"/>
        <end position="184"/>
    </location>
</feature>
<evidence type="ECO:0000256" key="5">
    <source>
        <dbReference type="ARBA" id="ARBA00022989"/>
    </source>
</evidence>
<dbReference type="PANTHER" id="PTHR10778:SF4">
    <property type="entry name" value="NUCLEOTIDE SUGAR TRANSPORTER SLC35B4"/>
    <property type="match status" value="1"/>
</dbReference>
<feature type="transmembrane region" description="Helical" evidence="8">
    <location>
        <begin position="203"/>
        <end position="223"/>
    </location>
</feature>
<dbReference type="EMBL" id="CP144108">
    <property type="protein sequence ID" value="WWC92698.1"/>
    <property type="molecule type" value="Genomic_DNA"/>
</dbReference>
<keyword evidence="10" id="KW-1185">Reference proteome</keyword>
<sequence>MVDQSFLFALAQSSAGEWGLILSLVFGGCCSNVWALEGVLKDHPKSGTFLTFVQFLYVTITTISTQLRWKRIPKTGFSYPWLKPRKVPIGRWAVQVVLFLAVSLMNNYAFGLKIPVTVHIIFRSGGLCVSMLIGSIFEKRRYSFGQVVAALLITAGITIATISAPRPPRPPRTQQTDSFSTTSTDEKIMNQSSHPWLPDHLEYLAGIGLLVLAMIISAFLGLWQEQTYRIYGKEWKEALFYGHALSLPFFLPFRSTISSTFKSYSASPPISLSTLSSNLNLPFLSPYISSFPIPTSYPLKDRISPYLDLLVPSALVGLTINIITQGICVRGVNRLTSKVNSVTVNLVLTIRKALSLAISVWWYGSGFNSGLGLGGAMVLLGTMLYSFAPGPKELNDISASKRSNVDKSGGHASGYTSNEKDSRVTSASAIDDRLDNVAGLRSRQSRKVED</sequence>
<dbReference type="GO" id="GO:0000139">
    <property type="term" value="C:Golgi membrane"/>
    <property type="evidence" value="ECO:0007669"/>
    <property type="project" value="TreeGrafter"/>
</dbReference>
<evidence type="ECO:0000313" key="10">
    <source>
        <dbReference type="Proteomes" id="UP001355207"/>
    </source>
</evidence>
<keyword evidence="6 8" id="KW-0472">Membrane</keyword>
<evidence type="ECO:0000256" key="2">
    <source>
        <dbReference type="ARBA" id="ARBA00022448"/>
    </source>
</evidence>